<evidence type="ECO:0000259" key="3">
    <source>
        <dbReference type="PROSITE" id="PS50919"/>
    </source>
</evidence>
<sequence length="341" mass="39243">MERLIVREWVEIISNPIAFGIQEQQIISHTDLPVVKDELSLTLRLKLQSHSSSWATIFHKGNWDSNAGIMELGDGLSLQRWYHIAYTLSDSEKRLDVYLDGEWLGFYSIQEVKKQRVIFNDGPLHIGKAFSWNGFNGEIRNVRYFNWRLSVGEVKEDFFKKSITYGSKVALVHVTTGKYLSTKEIKYDSGPDNKQYMVICSNQYIDLINDVWTIIGAHDENVNTEHSVSFNTVIGFKHQATKLYLHSHSTSVEVIPKSNYQQVTLDDGRNFDDDWEIKSFGPGIFYSYLRNEDTISLFHTATGKPALYSQPALLLDDGSQEVCCYGNENDENNKWFIKLIE</sequence>
<dbReference type="EMBL" id="CAJVQA010011520">
    <property type="protein sequence ID" value="CAG8708057.1"/>
    <property type="molecule type" value="Genomic_DNA"/>
</dbReference>
<dbReference type="AlphaFoldDB" id="A0A9N9N766"/>
<dbReference type="PANTHER" id="PTHR46809:SF2">
    <property type="entry name" value="GH21273P"/>
    <property type="match status" value="1"/>
</dbReference>
<evidence type="ECO:0000313" key="5">
    <source>
        <dbReference type="Proteomes" id="UP000789759"/>
    </source>
</evidence>
<proteinExistence type="predicted"/>
<accession>A0A9N9N766</accession>
<dbReference type="Gene3D" id="2.80.10.50">
    <property type="match status" value="1"/>
</dbReference>
<dbReference type="InterPro" id="IPR013320">
    <property type="entry name" value="ConA-like_dom_sf"/>
</dbReference>
<feature type="domain" description="MIR" evidence="3">
    <location>
        <begin position="286"/>
        <end position="340"/>
    </location>
</feature>
<feature type="domain" description="MIR" evidence="3">
    <location>
        <begin position="160"/>
        <end position="217"/>
    </location>
</feature>
<reference evidence="4" key="1">
    <citation type="submission" date="2021-06" db="EMBL/GenBank/DDBJ databases">
        <authorList>
            <person name="Kallberg Y."/>
            <person name="Tangrot J."/>
            <person name="Rosling A."/>
        </authorList>
    </citation>
    <scope>NUCLEOTIDE SEQUENCE</scope>
    <source>
        <strain evidence="4">FL966</strain>
    </source>
</reference>
<feature type="domain" description="MIR" evidence="3">
    <location>
        <begin position="225"/>
        <end position="280"/>
    </location>
</feature>
<dbReference type="Proteomes" id="UP000789759">
    <property type="component" value="Unassembled WGS sequence"/>
</dbReference>
<dbReference type="SUPFAM" id="SSF49899">
    <property type="entry name" value="Concanavalin A-like lectins/glucanases"/>
    <property type="match status" value="1"/>
</dbReference>
<dbReference type="SMART" id="SM00472">
    <property type="entry name" value="MIR"/>
    <property type="match status" value="3"/>
</dbReference>
<dbReference type="Gene3D" id="2.60.120.200">
    <property type="match status" value="1"/>
</dbReference>
<evidence type="ECO:0000313" key="4">
    <source>
        <dbReference type="EMBL" id="CAG8708057.1"/>
    </source>
</evidence>
<keyword evidence="1" id="KW-0732">Signal</keyword>
<organism evidence="4 5">
    <name type="scientific">Cetraspora pellucida</name>
    <dbReference type="NCBI Taxonomy" id="1433469"/>
    <lineage>
        <taxon>Eukaryota</taxon>
        <taxon>Fungi</taxon>
        <taxon>Fungi incertae sedis</taxon>
        <taxon>Mucoromycota</taxon>
        <taxon>Glomeromycotina</taxon>
        <taxon>Glomeromycetes</taxon>
        <taxon>Diversisporales</taxon>
        <taxon>Gigasporaceae</taxon>
        <taxon>Cetraspora</taxon>
    </lineage>
</organism>
<name>A0A9N9N766_9GLOM</name>
<keyword evidence="5" id="KW-1185">Reference proteome</keyword>
<dbReference type="Pfam" id="PF13385">
    <property type="entry name" value="Laminin_G_3"/>
    <property type="match status" value="1"/>
</dbReference>
<evidence type="ECO:0000256" key="2">
    <source>
        <dbReference type="ARBA" id="ARBA00022737"/>
    </source>
</evidence>
<comment type="caution">
    <text evidence="4">The sequence shown here is derived from an EMBL/GenBank/DDBJ whole genome shotgun (WGS) entry which is preliminary data.</text>
</comment>
<dbReference type="SUPFAM" id="SSF82109">
    <property type="entry name" value="MIR domain"/>
    <property type="match status" value="2"/>
</dbReference>
<dbReference type="InterPro" id="IPR036300">
    <property type="entry name" value="MIR_dom_sf"/>
</dbReference>
<gene>
    <name evidence="4" type="ORF">CPELLU_LOCUS12180</name>
</gene>
<keyword evidence="2" id="KW-0677">Repeat</keyword>
<protein>
    <submittedName>
        <fullName evidence="4">1410_t:CDS:1</fullName>
    </submittedName>
</protein>
<dbReference type="OrthoDB" id="5588846at2759"/>
<dbReference type="InterPro" id="IPR016093">
    <property type="entry name" value="MIR_motif"/>
</dbReference>
<evidence type="ECO:0000256" key="1">
    <source>
        <dbReference type="ARBA" id="ARBA00022729"/>
    </source>
</evidence>
<dbReference type="PANTHER" id="PTHR46809">
    <property type="entry name" value="STROMAL CELL-DERIVED FACTOR 2-LIKE PROTEIN"/>
    <property type="match status" value="1"/>
</dbReference>
<dbReference type="PROSITE" id="PS50919">
    <property type="entry name" value="MIR"/>
    <property type="match status" value="3"/>
</dbReference>